<gene>
    <name evidence="2" type="ORF">DOTSEDRAFT_25490</name>
</gene>
<dbReference type="Proteomes" id="UP000016933">
    <property type="component" value="Unassembled WGS sequence"/>
</dbReference>
<dbReference type="HOGENOM" id="CLU_054062_0_0_1"/>
<organism evidence="2 3">
    <name type="scientific">Dothistroma septosporum (strain NZE10 / CBS 128990)</name>
    <name type="common">Red band needle blight fungus</name>
    <name type="synonym">Mycosphaerella pini</name>
    <dbReference type="NCBI Taxonomy" id="675120"/>
    <lineage>
        <taxon>Eukaryota</taxon>
        <taxon>Fungi</taxon>
        <taxon>Dikarya</taxon>
        <taxon>Ascomycota</taxon>
        <taxon>Pezizomycotina</taxon>
        <taxon>Dothideomycetes</taxon>
        <taxon>Dothideomycetidae</taxon>
        <taxon>Mycosphaerellales</taxon>
        <taxon>Mycosphaerellaceae</taxon>
        <taxon>Dothistroma</taxon>
    </lineage>
</organism>
<feature type="region of interest" description="Disordered" evidence="1">
    <location>
        <begin position="294"/>
        <end position="315"/>
    </location>
</feature>
<accession>M2Y5P3</accession>
<dbReference type="EMBL" id="KB446540">
    <property type="protein sequence ID" value="EME43564.1"/>
    <property type="molecule type" value="Genomic_DNA"/>
</dbReference>
<protein>
    <submittedName>
        <fullName evidence="2">Uncharacterized protein</fullName>
    </submittedName>
</protein>
<dbReference type="OrthoDB" id="19714at2759"/>
<evidence type="ECO:0000256" key="1">
    <source>
        <dbReference type="SAM" id="MobiDB-lite"/>
    </source>
</evidence>
<dbReference type="STRING" id="675120.M2Y5P3"/>
<sequence length="337" mass="36185">MAIQELYNGETPRKVEYDPLYLYQQQTPASYSNAKPRLHAYAAGAVVKIVPRQWTFDGPLQALTIPDLDSEDDDGLENTFEHAAPPPGADGFLHCPDVEVWVTSKYAADHIRPLFVQPLTVRGSELILSRPAIPSGISMSYLSMPIAGVEGDKLYIQLSDADEDTPDDEITITEIRVIATEVDSYDQGDIASGAGTLNADGSIKITTNVSTVLQRAVTACQEENPDPPVIGDEEQDGDAMDIDTRPGAGGWITSENMHEYVDENGNFRLPNGEFAFDNDEGRVVADEEVNGILNGNGHVEEQEPLGLGAGRTRTAAEAVAGGTLEEADRPGPSASGT</sequence>
<dbReference type="OMA" id="NMHEYFD"/>
<evidence type="ECO:0000313" key="3">
    <source>
        <dbReference type="Proteomes" id="UP000016933"/>
    </source>
</evidence>
<reference evidence="2 3" key="2">
    <citation type="journal article" date="2012" name="PLoS Pathog.">
        <title>Diverse lifestyles and strategies of plant pathogenesis encoded in the genomes of eighteen Dothideomycetes fungi.</title>
        <authorList>
            <person name="Ohm R.A."/>
            <person name="Feau N."/>
            <person name="Henrissat B."/>
            <person name="Schoch C.L."/>
            <person name="Horwitz B.A."/>
            <person name="Barry K.W."/>
            <person name="Condon B.J."/>
            <person name="Copeland A.C."/>
            <person name="Dhillon B."/>
            <person name="Glaser F."/>
            <person name="Hesse C.N."/>
            <person name="Kosti I."/>
            <person name="LaButti K."/>
            <person name="Lindquist E.A."/>
            <person name="Lucas S."/>
            <person name="Salamov A.A."/>
            <person name="Bradshaw R.E."/>
            <person name="Ciuffetti L."/>
            <person name="Hamelin R.C."/>
            <person name="Kema G.H.J."/>
            <person name="Lawrence C."/>
            <person name="Scott J.A."/>
            <person name="Spatafora J.W."/>
            <person name="Turgeon B.G."/>
            <person name="de Wit P.J.G.M."/>
            <person name="Zhong S."/>
            <person name="Goodwin S.B."/>
            <person name="Grigoriev I.V."/>
        </authorList>
    </citation>
    <scope>NUCLEOTIDE SEQUENCE [LARGE SCALE GENOMIC DNA]</scope>
    <source>
        <strain evidence="3">NZE10 / CBS 128990</strain>
    </source>
</reference>
<reference evidence="3" key="1">
    <citation type="journal article" date="2012" name="PLoS Genet.">
        <title>The genomes of the fungal plant pathogens Cladosporium fulvum and Dothistroma septosporum reveal adaptation to different hosts and lifestyles but also signatures of common ancestry.</title>
        <authorList>
            <person name="de Wit P.J.G.M."/>
            <person name="van der Burgt A."/>
            <person name="Oekmen B."/>
            <person name="Stergiopoulos I."/>
            <person name="Abd-Elsalam K.A."/>
            <person name="Aerts A.L."/>
            <person name="Bahkali A.H."/>
            <person name="Beenen H.G."/>
            <person name="Chettri P."/>
            <person name="Cox M.P."/>
            <person name="Datema E."/>
            <person name="de Vries R.P."/>
            <person name="Dhillon B."/>
            <person name="Ganley A.R."/>
            <person name="Griffiths S.A."/>
            <person name="Guo Y."/>
            <person name="Hamelin R.C."/>
            <person name="Henrissat B."/>
            <person name="Kabir M.S."/>
            <person name="Jashni M.K."/>
            <person name="Kema G."/>
            <person name="Klaubauf S."/>
            <person name="Lapidus A."/>
            <person name="Levasseur A."/>
            <person name="Lindquist E."/>
            <person name="Mehrabi R."/>
            <person name="Ohm R.A."/>
            <person name="Owen T.J."/>
            <person name="Salamov A."/>
            <person name="Schwelm A."/>
            <person name="Schijlen E."/>
            <person name="Sun H."/>
            <person name="van den Burg H.A."/>
            <person name="van Ham R.C.H.J."/>
            <person name="Zhang S."/>
            <person name="Goodwin S.B."/>
            <person name="Grigoriev I.V."/>
            <person name="Collemare J."/>
            <person name="Bradshaw R.E."/>
        </authorList>
    </citation>
    <scope>NUCLEOTIDE SEQUENCE [LARGE SCALE GENOMIC DNA]</scope>
    <source>
        <strain evidence="3">NZE10 / CBS 128990</strain>
    </source>
</reference>
<dbReference type="AlphaFoldDB" id="M2Y5P3"/>
<keyword evidence="3" id="KW-1185">Reference proteome</keyword>
<name>M2Y5P3_DOTSN</name>
<dbReference type="eggNOG" id="ENOG502S43V">
    <property type="taxonomic scope" value="Eukaryota"/>
</dbReference>
<evidence type="ECO:0000313" key="2">
    <source>
        <dbReference type="EMBL" id="EME43564.1"/>
    </source>
</evidence>
<proteinExistence type="predicted"/>